<evidence type="ECO:0000313" key="5">
    <source>
        <dbReference type="Proteomes" id="UP000235611"/>
    </source>
</evidence>
<gene>
    <name evidence="4" type="ORF">BCS93_04295</name>
</gene>
<evidence type="ECO:0000256" key="3">
    <source>
        <dbReference type="SAM" id="Phobius"/>
    </source>
</evidence>
<keyword evidence="3" id="KW-1133">Transmembrane helix</keyword>
<comment type="caution">
    <text evidence="4">The sequence shown here is derived from an EMBL/GenBank/DDBJ whole genome shotgun (WGS) entry which is preliminary data.</text>
</comment>
<evidence type="ECO:0000313" key="4">
    <source>
        <dbReference type="EMBL" id="PMP14015.1"/>
    </source>
</evidence>
<feature type="coiled-coil region" evidence="1">
    <location>
        <begin position="102"/>
        <end position="136"/>
    </location>
</feature>
<dbReference type="RefSeq" id="WP_102460306.1">
    <property type="nucleotide sequence ID" value="NZ_MCXS01000025.1"/>
</dbReference>
<organism evidence="4 5">
    <name type="scientific">Vibrio breoganii</name>
    <dbReference type="NCBI Taxonomy" id="553239"/>
    <lineage>
        <taxon>Bacteria</taxon>
        <taxon>Pseudomonadati</taxon>
        <taxon>Pseudomonadota</taxon>
        <taxon>Gammaproteobacteria</taxon>
        <taxon>Vibrionales</taxon>
        <taxon>Vibrionaceae</taxon>
        <taxon>Vibrio</taxon>
    </lineage>
</organism>
<dbReference type="EMBL" id="MDBO01000036">
    <property type="protein sequence ID" value="PMP14015.1"/>
    <property type="molecule type" value="Genomic_DNA"/>
</dbReference>
<name>A0AAP8MZD7_9VIBR</name>
<protein>
    <recommendedName>
        <fullName evidence="6">Conjugal transfer protein TraB</fullName>
    </recommendedName>
</protein>
<evidence type="ECO:0000256" key="1">
    <source>
        <dbReference type="SAM" id="Coils"/>
    </source>
</evidence>
<dbReference type="AlphaFoldDB" id="A0AAP8MZD7"/>
<keyword evidence="1" id="KW-0175">Coiled coil</keyword>
<evidence type="ECO:0000256" key="2">
    <source>
        <dbReference type="SAM" id="MobiDB-lite"/>
    </source>
</evidence>
<dbReference type="Proteomes" id="UP000235611">
    <property type="component" value="Unassembled WGS sequence"/>
</dbReference>
<proteinExistence type="predicted"/>
<sequence length="453" mass="48966">MNDFLSKYLTPSQMSKAYMVGGAIIILVVAVTLMNMLGPEQAVRKTQPKVENLITTKNARDFGLDAVNDKVTDLNKQYLATKDRVDVLTEENKVLKANSRQSVALARELQAALKEINTLKEQNANTETLIQERVEELVKYEIGEAEVSTILGTNNTPVVPGLPNNTEALTVQPERRTVKNGQFSYGGGSASTSTSTSNNTLPKRTLPTKDNPTGDADYKPNNRDTRTEILFSVIEDPTVEEVVDELEIYLPKGSILTGVMLTGLDAPTATSAQNNPVPLLVRLKKEAILPNFYTLDDVRECFALMAGYGDLSSERAFIRGEAITCVRHDGTVIERDFKGFAVGEDGKNGLKGTLVTRNSTILANAMMAGFAAGMASMFDVNPVPVISTTSDGSQQYQDVWSSDALQGGAAKGASEAMTRLADYYMSLADAMYPVIEIGGGRLIDIVITDGASI</sequence>
<feature type="region of interest" description="Disordered" evidence="2">
    <location>
        <begin position="170"/>
        <end position="222"/>
    </location>
</feature>
<keyword evidence="3" id="KW-0472">Membrane</keyword>
<keyword evidence="3" id="KW-0812">Transmembrane</keyword>
<dbReference type="CDD" id="cd16430">
    <property type="entry name" value="TraB"/>
    <property type="match status" value="1"/>
</dbReference>
<reference evidence="5" key="1">
    <citation type="submission" date="2016-07" db="EMBL/GenBank/DDBJ databases">
        <title>Nontailed viruses are major unrecognized killers of bacteria in the ocean.</title>
        <authorList>
            <person name="Kauffman K."/>
            <person name="Hussain F."/>
            <person name="Yang J."/>
            <person name="Arevalo P."/>
            <person name="Brown J."/>
            <person name="Cutler M."/>
            <person name="Kelly L."/>
            <person name="Polz M.F."/>
        </authorList>
    </citation>
    <scope>NUCLEOTIDE SEQUENCE [LARGE SCALE GENOMIC DNA]</scope>
    <source>
        <strain evidence="5">10N.222.49.A5</strain>
    </source>
</reference>
<evidence type="ECO:0008006" key="6">
    <source>
        <dbReference type="Google" id="ProtNLM"/>
    </source>
</evidence>
<feature type="transmembrane region" description="Helical" evidence="3">
    <location>
        <begin position="17"/>
        <end position="37"/>
    </location>
</feature>
<dbReference type="Pfam" id="PF03743">
    <property type="entry name" value="TrbI"/>
    <property type="match status" value="1"/>
</dbReference>
<dbReference type="InterPro" id="IPR005498">
    <property type="entry name" value="T4SS_VirB10/TraB/TrbI"/>
</dbReference>
<accession>A0AAP8MZD7</accession>